<sequence>MLPAPNHFKGVFVEKNTQLIYCFNKVFPHYDIPSHTYKIPFFHNRTV</sequence>
<dbReference type="STRING" id="1189612.A33Q_2513"/>
<reference evidence="1 2" key="1">
    <citation type="journal article" date="2013" name="Genome Announc.">
        <title>Draft Genome Sequence of Indibacter alkaliphilus Strain LW1T, Isolated from Lonar Lake, a Haloalkaline Lake in the Buldana District of Maharashtra, India.</title>
        <authorList>
            <person name="Singh A."/>
            <person name="Kumar Jangir P."/>
            <person name="Sharma R."/>
            <person name="Singh A."/>
            <person name="Kumar Pinnaka A."/>
            <person name="Shivaji S."/>
        </authorList>
    </citation>
    <scope>NUCLEOTIDE SEQUENCE [LARGE SCALE GENOMIC DNA]</scope>
    <source>
        <strain evidence="2">CCUG 57479 / KCTC 22604 / LW1</strain>
    </source>
</reference>
<evidence type="ECO:0000313" key="2">
    <source>
        <dbReference type="Proteomes" id="UP000006073"/>
    </source>
</evidence>
<protein>
    <submittedName>
        <fullName evidence="1">Uncharacterized protein</fullName>
    </submittedName>
</protein>
<proteinExistence type="predicted"/>
<dbReference type="AlphaFoldDB" id="S2DFT2"/>
<comment type="caution">
    <text evidence="1">The sequence shown here is derived from an EMBL/GenBank/DDBJ whole genome shotgun (WGS) entry which is preliminary data.</text>
</comment>
<accession>S2DFT2</accession>
<keyword evidence="2" id="KW-1185">Reference proteome</keyword>
<name>S2DFT2_INDAL</name>
<evidence type="ECO:0000313" key="1">
    <source>
        <dbReference type="EMBL" id="EOZ95920.1"/>
    </source>
</evidence>
<gene>
    <name evidence="1" type="ORF">A33Q_2513</name>
</gene>
<organism evidence="1 2">
    <name type="scientific">Indibacter alkaliphilus (strain CCUG 57479 / KCTC 22604 / LW1)</name>
    <dbReference type="NCBI Taxonomy" id="1189612"/>
    <lineage>
        <taxon>Bacteria</taxon>
        <taxon>Pseudomonadati</taxon>
        <taxon>Bacteroidota</taxon>
        <taxon>Cytophagia</taxon>
        <taxon>Cytophagales</taxon>
        <taxon>Cyclobacteriaceae</taxon>
    </lineage>
</organism>
<dbReference type="Proteomes" id="UP000006073">
    <property type="component" value="Unassembled WGS sequence"/>
</dbReference>
<dbReference type="EMBL" id="ALWO02000036">
    <property type="protein sequence ID" value="EOZ95920.1"/>
    <property type="molecule type" value="Genomic_DNA"/>
</dbReference>